<reference evidence="2" key="1">
    <citation type="submission" date="2019-10" db="EMBL/GenBank/DDBJ databases">
        <title>Conservation and host-specific expression of non-tandemly repeated heterogenous ribosome RNA gene in arbuscular mycorrhizal fungi.</title>
        <authorList>
            <person name="Maeda T."/>
            <person name="Kobayashi Y."/>
            <person name="Nakagawa T."/>
            <person name="Ezawa T."/>
            <person name="Yamaguchi K."/>
            <person name="Bino T."/>
            <person name="Nishimoto Y."/>
            <person name="Shigenobu S."/>
            <person name="Kawaguchi M."/>
        </authorList>
    </citation>
    <scope>NUCLEOTIDE SEQUENCE</scope>
    <source>
        <strain evidence="2">HR1</strain>
    </source>
</reference>
<feature type="compositionally biased region" description="Low complexity" evidence="1">
    <location>
        <begin position="16"/>
        <end position="27"/>
    </location>
</feature>
<dbReference type="AlphaFoldDB" id="A0A8H3M397"/>
<evidence type="ECO:0000313" key="2">
    <source>
        <dbReference type="EMBL" id="GES96781.1"/>
    </source>
</evidence>
<name>A0A8H3M397_9GLOM</name>
<gene>
    <name evidence="2" type="ORF">RCL2_002339700</name>
</gene>
<dbReference type="Proteomes" id="UP000615446">
    <property type="component" value="Unassembled WGS sequence"/>
</dbReference>
<proteinExistence type="predicted"/>
<evidence type="ECO:0000256" key="1">
    <source>
        <dbReference type="SAM" id="MobiDB-lite"/>
    </source>
</evidence>
<comment type="caution">
    <text evidence="2">The sequence shown here is derived from an EMBL/GenBank/DDBJ whole genome shotgun (WGS) entry which is preliminary data.</text>
</comment>
<feature type="region of interest" description="Disordered" evidence="1">
    <location>
        <begin position="1"/>
        <end position="27"/>
    </location>
</feature>
<accession>A0A8H3M397</accession>
<sequence>MKSDQKHLTALTNIPFKSTSSETSSSKFSLSSKSSLLSETNSSEFSLSNSDINEIVKMNKHQRIQKHLAWRKNQKKNIYNKKSCSAMLTIDSPFEAGDTLNWSDRTSPPTLLTLEPEKGPDLCKIKIKKGFFRGLNQEAKIQLIREKSSDPLKRLSEILVKLDIPSYLRLQILFG</sequence>
<dbReference type="EMBL" id="BLAL01000252">
    <property type="protein sequence ID" value="GES96781.1"/>
    <property type="molecule type" value="Genomic_DNA"/>
</dbReference>
<dbReference type="OrthoDB" id="2434051at2759"/>
<protein>
    <submittedName>
        <fullName evidence="2">Uncharacterized protein</fullName>
    </submittedName>
</protein>
<organism evidence="2 3">
    <name type="scientific">Rhizophagus clarus</name>
    <dbReference type="NCBI Taxonomy" id="94130"/>
    <lineage>
        <taxon>Eukaryota</taxon>
        <taxon>Fungi</taxon>
        <taxon>Fungi incertae sedis</taxon>
        <taxon>Mucoromycota</taxon>
        <taxon>Glomeromycotina</taxon>
        <taxon>Glomeromycetes</taxon>
        <taxon>Glomerales</taxon>
        <taxon>Glomeraceae</taxon>
        <taxon>Rhizophagus</taxon>
    </lineage>
</organism>
<evidence type="ECO:0000313" key="3">
    <source>
        <dbReference type="Proteomes" id="UP000615446"/>
    </source>
</evidence>